<dbReference type="GO" id="GO:0016020">
    <property type="term" value="C:membrane"/>
    <property type="evidence" value="ECO:0007669"/>
    <property type="project" value="InterPro"/>
</dbReference>
<dbReference type="InterPro" id="IPR036259">
    <property type="entry name" value="MFS_trans_sf"/>
</dbReference>
<reference evidence="6 7" key="1">
    <citation type="submission" date="2018-06" db="EMBL/GenBank/DDBJ databases">
        <authorList>
            <consortium name="Pathogen Informatics"/>
            <person name="Doyle S."/>
        </authorList>
    </citation>
    <scope>NUCLEOTIDE SEQUENCE [LARGE SCALE GENOMIC DNA]</scope>
    <source>
        <strain evidence="6 7">NCTC12722</strain>
    </source>
</reference>
<feature type="transmembrane region" description="Helical" evidence="4">
    <location>
        <begin position="328"/>
        <end position="348"/>
    </location>
</feature>
<dbReference type="NCBIfam" id="TIGR04259">
    <property type="entry name" value="oxa_formateAnti"/>
    <property type="match status" value="1"/>
</dbReference>
<dbReference type="AlphaFoldDB" id="A0A380W8P4"/>
<keyword evidence="2 4" id="KW-1133">Transmembrane helix</keyword>
<keyword evidence="3 4" id="KW-0472">Membrane</keyword>
<dbReference type="PANTHER" id="PTHR11360:SF304">
    <property type="entry name" value="MFS DOMAIN-CONTAINING PROTEIN"/>
    <property type="match status" value="1"/>
</dbReference>
<dbReference type="Pfam" id="PF07690">
    <property type="entry name" value="MFS_1"/>
    <property type="match status" value="1"/>
</dbReference>
<feature type="domain" description="Major facilitator superfamily (MFS) profile" evidence="5">
    <location>
        <begin position="1"/>
        <end position="416"/>
    </location>
</feature>
<evidence type="ECO:0000256" key="1">
    <source>
        <dbReference type="ARBA" id="ARBA00022692"/>
    </source>
</evidence>
<organism evidence="6 7">
    <name type="scientific">Afipia felis</name>
    <name type="common">Cat scratch disease bacillus</name>
    <dbReference type="NCBI Taxonomy" id="1035"/>
    <lineage>
        <taxon>Bacteria</taxon>
        <taxon>Pseudomonadati</taxon>
        <taxon>Pseudomonadota</taxon>
        <taxon>Alphaproteobacteria</taxon>
        <taxon>Hyphomicrobiales</taxon>
        <taxon>Nitrobacteraceae</taxon>
        <taxon>Afipia</taxon>
    </lineage>
</organism>
<dbReference type="PANTHER" id="PTHR11360">
    <property type="entry name" value="MONOCARBOXYLATE TRANSPORTER"/>
    <property type="match status" value="1"/>
</dbReference>
<dbReference type="InterPro" id="IPR011701">
    <property type="entry name" value="MFS"/>
</dbReference>
<dbReference type="InterPro" id="IPR026355">
    <property type="entry name" value="Oxa/Form_antiport"/>
</dbReference>
<feature type="transmembrane region" description="Helical" evidence="4">
    <location>
        <begin position="303"/>
        <end position="321"/>
    </location>
</feature>
<evidence type="ECO:0000313" key="7">
    <source>
        <dbReference type="Proteomes" id="UP000254343"/>
    </source>
</evidence>
<evidence type="ECO:0000256" key="4">
    <source>
        <dbReference type="SAM" id="Phobius"/>
    </source>
</evidence>
<feature type="transmembrane region" description="Helical" evidence="4">
    <location>
        <begin position="392"/>
        <end position="412"/>
    </location>
</feature>
<dbReference type="OrthoDB" id="9793415at2"/>
<protein>
    <submittedName>
        <fullName evidence="6">Oxalate:formate exchange protein</fullName>
    </submittedName>
</protein>
<evidence type="ECO:0000313" key="6">
    <source>
        <dbReference type="EMBL" id="SUU85246.1"/>
    </source>
</evidence>
<gene>
    <name evidence="6" type="primary">oxlT_2</name>
    <name evidence="6" type="ORF">NCTC12722_02457</name>
</gene>
<dbReference type="EMBL" id="UIGB01000001">
    <property type="protein sequence ID" value="SUU85246.1"/>
    <property type="molecule type" value="Genomic_DNA"/>
</dbReference>
<feature type="transmembrane region" description="Helical" evidence="4">
    <location>
        <begin position="175"/>
        <end position="194"/>
    </location>
</feature>
<feature type="transmembrane region" description="Helical" evidence="4">
    <location>
        <begin position="261"/>
        <end position="283"/>
    </location>
</feature>
<keyword evidence="1 4" id="KW-0812">Transmembrane</keyword>
<evidence type="ECO:0000256" key="2">
    <source>
        <dbReference type="ARBA" id="ARBA00022989"/>
    </source>
</evidence>
<dbReference type="RefSeq" id="WP_002716072.1">
    <property type="nucleotide sequence ID" value="NZ_UFSI01000001.1"/>
</dbReference>
<dbReference type="PROSITE" id="PS50850">
    <property type="entry name" value="MFS"/>
    <property type="match status" value="1"/>
</dbReference>
<evidence type="ECO:0000259" key="5">
    <source>
        <dbReference type="PROSITE" id="PS50850"/>
    </source>
</evidence>
<dbReference type="InterPro" id="IPR050327">
    <property type="entry name" value="Proton-linked_MCT"/>
</dbReference>
<feature type="transmembrane region" description="Helical" evidence="4">
    <location>
        <begin position="227"/>
        <end position="249"/>
    </location>
</feature>
<dbReference type="CDD" id="cd17353">
    <property type="entry name" value="MFS_OFA_like"/>
    <property type="match status" value="1"/>
</dbReference>
<evidence type="ECO:0000256" key="3">
    <source>
        <dbReference type="ARBA" id="ARBA00023136"/>
    </source>
</evidence>
<feature type="transmembrane region" description="Helical" evidence="4">
    <location>
        <begin position="108"/>
        <end position="126"/>
    </location>
</feature>
<feature type="transmembrane region" description="Helical" evidence="4">
    <location>
        <begin position="146"/>
        <end position="163"/>
    </location>
</feature>
<feature type="transmembrane region" description="Helical" evidence="4">
    <location>
        <begin position="20"/>
        <end position="43"/>
    </location>
</feature>
<proteinExistence type="predicted"/>
<feature type="transmembrane region" description="Helical" evidence="4">
    <location>
        <begin position="84"/>
        <end position="101"/>
    </location>
</feature>
<dbReference type="SUPFAM" id="SSF103473">
    <property type="entry name" value="MFS general substrate transporter"/>
    <property type="match status" value="1"/>
</dbReference>
<accession>A0A380W8P4</accession>
<dbReference type="InterPro" id="IPR020846">
    <property type="entry name" value="MFS_dom"/>
</dbReference>
<dbReference type="GO" id="GO:0019531">
    <property type="term" value="F:oxalate transmembrane transporter activity"/>
    <property type="evidence" value="ECO:0007669"/>
    <property type="project" value="InterPro"/>
</dbReference>
<name>A0A380W8P4_AFIFE</name>
<dbReference type="Proteomes" id="UP000254343">
    <property type="component" value="Unassembled WGS sequence"/>
</dbReference>
<dbReference type="Gene3D" id="1.20.1250.20">
    <property type="entry name" value="MFS general substrate transporter like domains"/>
    <property type="match status" value="2"/>
</dbReference>
<feature type="transmembrane region" description="Helical" evidence="4">
    <location>
        <begin position="55"/>
        <end position="72"/>
    </location>
</feature>
<sequence length="437" mass="46548">MSTSTILENPGARLSANRWWQLIFGIICMASVANLQYGWTLFVLPIQHQWGWSKAEIQVAFSIFILLETWLVPFEGAIVDRIGPRWMVLAGGICTFLAWFINSRASSLGMLYLGGAIAGIAGGAVYGTCVGNALKWFPDKRGLCGGLTAAGFGAGAAITIAPIRAMIESSGYQHTFLVFAIIYGVIIVVLSNFIKAPLATDKFPVAKIKVEQTAESVPPSQALRSPIFWVMYLMFFLVAAGGLMSTAQLAPIAKERGISDAMVVIFGMSAPAIVVALTAHNITNGVGRPLNGWFSDHIGRANMMGISFAIGGLCLAAFGFFGTTPVAFIVTDALVFLFWGDIFSLFAATVGDAFGPKYVTANYGIMYTAKGAASLLVPVGNLLTQETGNWHVVYALGCGMNFVAALLGFFVLKPIIAERLKKPTAALAHDAHAVPAE</sequence>